<keyword evidence="5" id="KW-1185">Reference proteome</keyword>
<dbReference type="Proteomes" id="UP000003250">
    <property type="component" value="Unassembled WGS sequence"/>
</dbReference>
<reference evidence="4 5" key="1">
    <citation type="journal article" date="2012" name="J. Bacteriol.">
        <title>Draft Genome Sequence of Mesorhizobium alhagi CCNWXJ12-2T, a Novel Salt-Resistant Species Isolated from the Desert of Northwestern China.</title>
        <authorList>
            <person name="Zhou M."/>
            <person name="Chen W."/>
            <person name="Chen H."/>
            <person name="Wei G."/>
        </authorList>
    </citation>
    <scope>NUCLEOTIDE SEQUENCE [LARGE SCALE GENOMIC DNA]</scope>
    <source>
        <strain evidence="4 5">CCNWXJ12-2</strain>
    </source>
</reference>
<dbReference type="SUPFAM" id="SSF54665">
    <property type="entry name" value="CO dehydrogenase molybdoprotein N-domain-like"/>
    <property type="match status" value="1"/>
</dbReference>
<feature type="non-terminal residue" evidence="4">
    <location>
        <position position="426"/>
    </location>
</feature>
<evidence type="ECO:0000256" key="2">
    <source>
        <dbReference type="ARBA" id="ARBA00023002"/>
    </source>
</evidence>
<dbReference type="InterPro" id="IPR000674">
    <property type="entry name" value="Ald_Oxase/Xan_DH_a/b"/>
</dbReference>
<keyword evidence="1" id="KW-0500">Molybdenum</keyword>
<dbReference type="GO" id="GO:0016491">
    <property type="term" value="F:oxidoreductase activity"/>
    <property type="evidence" value="ECO:0007669"/>
    <property type="project" value="UniProtKB-KW"/>
</dbReference>
<dbReference type="SUPFAM" id="SSF56003">
    <property type="entry name" value="Molybdenum cofactor-binding domain"/>
    <property type="match status" value="1"/>
</dbReference>
<evidence type="ECO:0000313" key="4">
    <source>
        <dbReference type="EMBL" id="EHK53533.1"/>
    </source>
</evidence>
<evidence type="ECO:0000259" key="3">
    <source>
        <dbReference type="SMART" id="SM01008"/>
    </source>
</evidence>
<dbReference type="Pfam" id="PF02738">
    <property type="entry name" value="MoCoBD_1"/>
    <property type="match status" value="1"/>
</dbReference>
<dbReference type="Gene3D" id="3.90.1170.50">
    <property type="entry name" value="Aldehyde oxidase/xanthine dehydrogenase, a/b hammerhead"/>
    <property type="match status" value="1"/>
</dbReference>
<protein>
    <submittedName>
        <fullName evidence="4">Carbon-monoxide dehydrogenase (Acceptor)</fullName>
    </submittedName>
</protein>
<dbReference type="SMART" id="SM01008">
    <property type="entry name" value="Ald_Xan_dh_C"/>
    <property type="match status" value="1"/>
</dbReference>
<dbReference type="Gene3D" id="3.30.365.10">
    <property type="entry name" value="Aldehyde oxidase/xanthine dehydrogenase, molybdopterin binding domain"/>
    <property type="match status" value="3"/>
</dbReference>
<dbReference type="InterPro" id="IPR037165">
    <property type="entry name" value="AldOxase/xan_DH_Mopterin-bd_sf"/>
</dbReference>
<dbReference type="PANTHER" id="PTHR11908">
    <property type="entry name" value="XANTHINE DEHYDROGENASE"/>
    <property type="match status" value="1"/>
</dbReference>
<keyword evidence="2" id="KW-0560">Oxidoreductase</keyword>
<dbReference type="GO" id="GO:0005506">
    <property type="term" value="F:iron ion binding"/>
    <property type="evidence" value="ECO:0007669"/>
    <property type="project" value="InterPro"/>
</dbReference>
<proteinExistence type="predicted"/>
<evidence type="ECO:0000256" key="1">
    <source>
        <dbReference type="ARBA" id="ARBA00022505"/>
    </source>
</evidence>
<dbReference type="Pfam" id="PF01315">
    <property type="entry name" value="Ald_Xan_dh_C"/>
    <property type="match status" value="1"/>
</dbReference>
<evidence type="ECO:0000313" key="5">
    <source>
        <dbReference type="Proteomes" id="UP000003250"/>
    </source>
</evidence>
<dbReference type="InterPro" id="IPR008274">
    <property type="entry name" value="AldOxase/xan_DH_MoCoBD1"/>
</dbReference>
<dbReference type="InterPro" id="IPR036856">
    <property type="entry name" value="Ald_Oxase/Xan_DH_a/b_sf"/>
</dbReference>
<sequence>MGASVLRLEDQAFITGQGRYTDDIAPAGLLHGYVLRSPVAKGAFTISSVEQAKAAPGVHLVLTGQDVEHLGALKSGAMQRQPDRSFAPTRDIPILCRDRVNYVGDAVAFVVADSRALAQDAAELIEIDFESEDAASGTATALDPETPLVWPELGSNRAFTYHFGDRAKAEAAFARAASVTRIEFVNNRLVCNYMEARSAIGEWKEDEDRFVLTTGSQGVHSMRGVIAEQVLKIAPEKLRVITPDVGGGFGPKTFVYREHPLVLEAAKRLGRPVKWAGDRTEHFLTDAQGRDNVVTAEMAMDSDGRFLALRVDLVANIGAYVSQYGPFIPYIGATMSTGVYDIQALDVSIAGVYTNTCPVDAYRGAGRPEAAFLLEKLVDACARDLGVGPDEIRRRNFIRPEQFPYRTQTDRLYDVGEFEGHMRLAL</sequence>
<dbReference type="AlphaFoldDB" id="H0I0I7"/>
<gene>
    <name evidence="4" type="ORF">MAXJ12_29872</name>
</gene>
<organism evidence="4 5">
    <name type="scientific">Mesorhizobium alhagi CCNWXJ12-2</name>
    <dbReference type="NCBI Taxonomy" id="1107882"/>
    <lineage>
        <taxon>Bacteria</taxon>
        <taxon>Pseudomonadati</taxon>
        <taxon>Pseudomonadota</taxon>
        <taxon>Alphaproteobacteria</taxon>
        <taxon>Hyphomicrobiales</taxon>
        <taxon>Phyllobacteriaceae</taxon>
        <taxon>Allomesorhizobium</taxon>
    </lineage>
</organism>
<dbReference type="InterPro" id="IPR016208">
    <property type="entry name" value="Ald_Oxase/xanthine_DH-like"/>
</dbReference>
<feature type="domain" description="Aldehyde oxidase/xanthine dehydrogenase a/b hammerhead" evidence="3">
    <location>
        <begin position="15"/>
        <end position="133"/>
    </location>
</feature>
<name>H0I0I7_9HYPH</name>
<dbReference type="EMBL" id="AHAM01000265">
    <property type="protein sequence ID" value="EHK53533.1"/>
    <property type="molecule type" value="Genomic_DNA"/>
</dbReference>
<dbReference type="PANTHER" id="PTHR11908:SF132">
    <property type="entry name" value="ALDEHYDE OXIDASE 1-RELATED"/>
    <property type="match status" value="1"/>
</dbReference>
<accession>H0I0I7</accession>